<keyword evidence="2" id="KW-0812">Transmembrane</keyword>
<dbReference type="HOGENOM" id="CLU_080510_2_0_1"/>
<dbReference type="Proteomes" id="UP000053424">
    <property type="component" value="Unassembled WGS sequence"/>
</dbReference>
<dbReference type="GO" id="GO:0051082">
    <property type="term" value="F:unfolded protein binding"/>
    <property type="evidence" value="ECO:0007669"/>
    <property type="project" value="TreeGrafter"/>
</dbReference>
<dbReference type="Pfam" id="PF08229">
    <property type="entry name" value="SHR3_chaperone"/>
    <property type="match status" value="1"/>
</dbReference>
<keyword evidence="2" id="KW-1133">Transmembrane helix</keyword>
<feature type="transmembrane region" description="Helical" evidence="2">
    <location>
        <begin position="6"/>
        <end position="25"/>
    </location>
</feature>
<name>A0A0C2Z7T0_HEBCY</name>
<gene>
    <name evidence="3" type="ORF">M413DRAFT_59445</name>
</gene>
<dbReference type="OrthoDB" id="5229808at2759"/>
<keyword evidence="4" id="KW-1185">Reference proteome</keyword>
<evidence type="ECO:0000256" key="2">
    <source>
        <dbReference type="SAM" id="Phobius"/>
    </source>
</evidence>
<accession>A0A0C2Z7T0</accession>
<dbReference type="SMART" id="SM00786">
    <property type="entry name" value="SHR3_chaperone"/>
    <property type="match status" value="1"/>
</dbReference>
<dbReference type="PANTHER" id="PTHR28228">
    <property type="entry name" value="SECRETORY COMPONENT PROTEIN SHR3"/>
    <property type="match status" value="1"/>
</dbReference>
<feature type="transmembrane region" description="Helical" evidence="2">
    <location>
        <begin position="57"/>
        <end position="76"/>
    </location>
</feature>
<reference evidence="4" key="2">
    <citation type="submission" date="2015-01" db="EMBL/GenBank/DDBJ databases">
        <title>Evolutionary Origins and Diversification of the Mycorrhizal Mutualists.</title>
        <authorList>
            <consortium name="DOE Joint Genome Institute"/>
            <consortium name="Mycorrhizal Genomics Consortium"/>
            <person name="Kohler A."/>
            <person name="Kuo A."/>
            <person name="Nagy L.G."/>
            <person name="Floudas D."/>
            <person name="Copeland A."/>
            <person name="Barry K.W."/>
            <person name="Cichocki N."/>
            <person name="Veneault-Fourrey C."/>
            <person name="LaButti K."/>
            <person name="Lindquist E.A."/>
            <person name="Lipzen A."/>
            <person name="Lundell T."/>
            <person name="Morin E."/>
            <person name="Murat C."/>
            <person name="Riley R."/>
            <person name="Ohm R."/>
            <person name="Sun H."/>
            <person name="Tunlid A."/>
            <person name="Henrissat B."/>
            <person name="Grigoriev I.V."/>
            <person name="Hibbett D.S."/>
            <person name="Martin F."/>
        </authorList>
    </citation>
    <scope>NUCLEOTIDE SEQUENCE [LARGE SCALE GENOMIC DNA]</scope>
    <source>
        <strain evidence="4">h7</strain>
    </source>
</reference>
<evidence type="ECO:0000313" key="3">
    <source>
        <dbReference type="EMBL" id="KIM49177.1"/>
    </source>
</evidence>
<evidence type="ECO:0008006" key="5">
    <source>
        <dbReference type="Google" id="ProtNLM"/>
    </source>
</evidence>
<dbReference type="GO" id="GO:0005789">
    <property type="term" value="C:endoplasmic reticulum membrane"/>
    <property type="evidence" value="ECO:0007669"/>
    <property type="project" value="TreeGrafter"/>
</dbReference>
<dbReference type="PANTHER" id="PTHR28228:SF1">
    <property type="entry name" value="SECRETORY COMPONENT PROTEIN SHR3"/>
    <property type="match status" value="1"/>
</dbReference>
<dbReference type="InterPro" id="IPR013248">
    <property type="entry name" value="Psh3/Shr3"/>
</dbReference>
<evidence type="ECO:0000256" key="1">
    <source>
        <dbReference type="SAM" id="MobiDB-lite"/>
    </source>
</evidence>
<protein>
    <recommendedName>
        <fullName evidence="5">Shr3 amino acid permease chaperone</fullName>
    </recommendedName>
</protein>
<evidence type="ECO:0000313" key="4">
    <source>
        <dbReference type="Proteomes" id="UP000053424"/>
    </source>
</evidence>
<dbReference type="GO" id="GO:0006888">
    <property type="term" value="P:endoplasmic reticulum to Golgi vesicle-mediated transport"/>
    <property type="evidence" value="ECO:0007669"/>
    <property type="project" value="TreeGrafter"/>
</dbReference>
<feature type="transmembrane region" description="Helical" evidence="2">
    <location>
        <begin position="91"/>
        <end position="113"/>
    </location>
</feature>
<keyword evidence="2" id="KW-0472">Membrane</keyword>
<proteinExistence type="predicted"/>
<sequence length="210" mass="23099">MGLRTAVVVCVTSFLLGALFTHWIADSLTLWKSPVTDEHLWIAASYYSILAKGPIEILYFLAAVVILGATTILWSLNDLRAGNIMFDGGSIFLFGMTTIMYLNAVLPNIFSLFSTLPIHQLKDPIPRTLRVATLELASNNLICSVALTGVLALQAGRFWAESADDDEDDFVMGEQEDVPAKGRKSRAKTPDISIRDDKVKPLLQQRVQAS</sequence>
<reference evidence="3 4" key="1">
    <citation type="submission" date="2014-04" db="EMBL/GenBank/DDBJ databases">
        <authorList>
            <consortium name="DOE Joint Genome Institute"/>
            <person name="Kuo A."/>
            <person name="Gay G."/>
            <person name="Dore J."/>
            <person name="Kohler A."/>
            <person name="Nagy L.G."/>
            <person name="Floudas D."/>
            <person name="Copeland A."/>
            <person name="Barry K.W."/>
            <person name="Cichocki N."/>
            <person name="Veneault-Fourrey C."/>
            <person name="LaButti K."/>
            <person name="Lindquist E.A."/>
            <person name="Lipzen A."/>
            <person name="Lundell T."/>
            <person name="Morin E."/>
            <person name="Murat C."/>
            <person name="Sun H."/>
            <person name="Tunlid A."/>
            <person name="Henrissat B."/>
            <person name="Grigoriev I.V."/>
            <person name="Hibbett D.S."/>
            <person name="Martin F."/>
            <person name="Nordberg H.P."/>
            <person name="Cantor M.N."/>
            <person name="Hua S.X."/>
        </authorList>
    </citation>
    <scope>NUCLEOTIDE SEQUENCE [LARGE SCALE GENOMIC DNA]</scope>
    <source>
        <strain evidence="4">h7</strain>
    </source>
</reference>
<organism evidence="3 4">
    <name type="scientific">Hebeloma cylindrosporum</name>
    <dbReference type="NCBI Taxonomy" id="76867"/>
    <lineage>
        <taxon>Eukaryota</taxon>
        <taxon>Fungi</taxon>
        <taxon>Dikarya</taxon>
        <taxon>Basidiomycota</taxon>
        <taxon>Agaricomycotina</taxon>
        <taxon>Agaricomycetes</taxon>
        <taxon>Agaricomycetidae</taxon>
        <taxon>Agaricales</taxon>
        <taxon>Agaricineae</taxon>
        <taxon>Hymenogastraceae</taxon>
        <taxon>Hebeloma</taxon>
    </lineage>
</organism>
<feature type="region of interest" description="Disordered" evidence="1">
    <location>
        <begin position="170"/>
        <end position="195"/>
    </location>
</feature>
<dbReference type="EMBL" id="KN831768">
    <property type="protein sequence ID" value="KIM49177.1"/>
    <property type="molecule type" value="Genomic_DNA"/>
</dbReference>
<dbReference type="AlphaFoldDB" id="A0A0C2Z7T0"/>